<feature type="transmembrane region" description="Helical" evidence="1">
    <location>
        <begin position="26"/>
        <end position="47"/>
    </location>
</feature>
<name>A0A645H6G2_9ZZZZ</name>
<keyword evidence="1" id="KW-0472">Membrane</keyword>
<evidence type="ECO:0000313" key="2">
    <source>
        <dbReference type="EMBL" id="MPN34290.1"/>
    </source>
</evidence>
<accession>A0A645H6G2</accession>
<sequence length="144" mass="14994">MGTTNVVAITREATTKLRGRVPETSIASICSVTVIAAISAAIPELIFPAQISPVMTGPSSRTMDTAITPGNNVCAPKSARTGFICMVSTSPMIKPVTTTSASDLLPSKNPCLMNSLNSKGGWNICLITFPVNNTSSPRSINTPL</sequence>
<reference evidence="2" key="1">
    <citation type="submission" date="2019-08" db="EMBL/GenBank/DDBJ databases">
        <authorList>
            <person name="Kucharzyk K."/>
            <person name="Murdoch R.W."/>
            <person name="Higgins S."/>
            <person name="Loffler F."/>
        </authorList>
    </citation>
    <scope>NUCLEOTIDE SEQUENCE</scope>
</reference>
<protein>
    <submittedName>
        <fullName evidence="2">Uncharacterized protein</fullName>
    </submittedName>
</protein>
<keyword evidence="1" id="KW-0812">Transmembrane</keyword>
<comment type="caution">
    <text evidence="2">The sequence shown here is derived from an EMBL/GenBank/DDBJ whole genome shotgun (WGS) entry which is preliminary data.</text>
</comment>
<keyword evidence="1" id="KW-1133">Transmembrane helix</keyword>
<evidence type="ECO:0000256" key="1">
    <source>
        <dbReference type="SAM" id="Phobius"/>
    </source>
</evidence>
<dbReference type="AlphaFoldDB" id="A0A645H6G2"/>
<organism evidence="2">
    <name type="scientific">bioreactor metagenome</name>
    <dbReference type="NCBI Taxonomy" id="1076179"/>
    <lineage>
        <taxon>unclassified sequences</taxon>
        <taxon>metagenomes</taxon>
        <taxon>ecological metagenomes</taxon>
    </lineage>
</organism>
<gene>
    <name evidence="2" type="ORF">SDC9_181783</name>
</gene>
<dbReference type="EMBL" id="VSSQ01087255">
    <property type="protein sequence ID" value="MPN34290.1"/>
    <property type="molecule type" value="Genomic_DNA"/>
</dbReference>
<proteinExistence type="predicted"/>